<keyword evidence="3" id="KW-1185">Reference proteome</keyword>
<evidence type="ECO:0000256" key="1">
    <source>
        <dbReference type="SAM" id="MobiDB-lite"/>
    </source>
</evidence>
<feature type="non-terminal residue" evidence="2">
    <location>
        <position position="167"/>
    </location>
</feature>
<reference evidence="2" key="1">
    <citation type="journal article" date="2019" name="Gigascience">
        <title>High-coverage genomes to elucidate the evolution of penguins.</title>
        <authorList>
            <person name="Pan H."/>
            <person name="Cole T.L."/>
            <person name="Bi X."/>
            <person name="Fang M."/>
            <person name="Zhou C."/>
            <person name="Yang Z."/>
            <person name="Ksepka D.T."/>
            <person name="Hart T."/>
            <person name="Bouzat J.L."/>
            <person name="Argilla L.S."/>
            <person name="Bertelsen M.F."/>
            <person name="Boersma P.D."/>
            <person name="Bost C.A."/>
            <person name="Cherel Y."/>
            <person name="Dann P."/>
            <person name="Fiddaman S.R."/>
            <person name="Howard P."/>
            <person name="Labuschagne K."/>
            <person name="Mattern T."/>
            <person name="Miller G."/>
            <person name="Parker P."/>
            <person name="Phillips R.A."/>
            <person name="Quillfeldt P."/>
            <person name="Ryan P.G."/>
            <person name="Taylor H."/>
            <person name="Thompson D.R."/>
            <person name="Young M.J."/>
            <person name="Ellegaard M.R."/>
            <person name="Gilbert M.T.P."/>
            <person name="Sinding M.S."/>
            <person name="Pacheco G."/>
            <person name="Shepherd L.D."/>
            <person name="Tennyson A.J.D."/>
            <person name="Grosser S."/>
            <person name="Kay E."/>
            <person name="Nupen L.J."/>
            <person name="Ellenberg U."/>
            <person name="Houston D.M."/>
            <person name="Reeve A.H."/>
            <person name="Johnson K."/>
            <person name="Masello J.F."/>
            <person name="Stracke T."/>
            <person name="McKinlay B."/>
            <person name="Borboroglu P.G."/>
            <person name="Zhang D.X."/>
            <person name="Zhang G."/>
        </authorList>
    </citation>
    <scope>NUCLEOTIDE SEQUENCE</scope>
    <source>
        <strain evidence="2">Gonzo</strain>
    </source>
</reference>
<protein>
    <submittedName>
        <fullName evidence="2">Uncharacterized protein</fullName>
    </submittedName>
</protein>
<feature type="region of interest" description="Disordered" evidence="1">
    <location>
        <begin position="102"/>
        <end position="151"/>
    </location>
</feature>
<sequence length="167" mass="19139">MAAVCPSDDDPLHHLQRLVPVPVLLPAVHAHQGWAVLRYWNLPNPCWALRDERCSHLHSEAHGLAPSLGKHFLWLRLYPGVAGLPPGPRQRHRLRHPTEARVMPQEAAWRDKGTHDTRKRKRKLTKQKKEKKSKGINPPTKTKPTRPQKETLKGLLLIEDVYSIYGL</sequence>
<feature type="non-terminal residue" evidence="2">
    <location>
        <position position="1"/>
    </location>
</feature>
<proteinExistence type="predicted"/>
<dbReference type="EMBL" id="VULC01019164">
    <property type="protein sequence ID" value="KAF1507287.1"/>
    <property type="molecule type" value="Genomic_DNA"/>
</dbReference>
<evidence type="ECO:0000313" key="3">
    <source>
        <dbReference type="Proteomes" id="UP000782854"/>
    </source>
</evidence>
<dbReference type="AlphaFoldDB" id="A0A8J4MZZ7"/>
<comment type="caution">
    <text evidence="2">The sequence shown here is derived from an EMBL/GenBank/DDBJ whole genome shotgun (WGS) entry which is preliminary data.</text>
</comment>
<dbReference type="Proteomes" id="UP000782854">
    <property type="component" value="Unassembled WGS sequence"/>
</dbReference>
<name>A0A8J4MZZ7_EUDMI</name>
<accession>A0A8J4MZZ7</accession>
<evidence type="ECO:0000313" key="2">
    <source>
        <dbReference type="EMBL" id="KAF1507287.1"/>
    </source>
</evidence>
<organism evidence="2 3">
    <name type="scientific">Eudyptula minor</name>
    <name type="common">Little blue penguin</name>
    <name type="synonym">Aptenodytes minor</name>
    <dbReference type="NCBI Taxonomy" id="37083"/>
    <lineage>
        <taxon>Eukaryota</taxon>
        <taxon>Metazoa</taxon>
        <taxon>Chordata</taxon>
        <taxon>Craniata</taxon>
        <taxon>Vertebrata</taxon>
        <taxon>Euteleostomi</taxon>
        <taxon>Archelosauria</taxon>
        <taxon>Archosauria</taxon>
        <taxon>Dinosauria</taxon>
        <taxon>Saurischia</taxon>
        <taxon>Theropoda</taxon>
        <taxon>Coelurosauria</taxon>
        <taxon>Aves</taxon>
        <taxon>Neognathae</taxon>
        <taxon>Neoaves</taxon>
        <taxon>Aequornithes</taxon>
        <taxon>Sphenisciformes</taxon>
        <taxon>Spheniscidae</taxon>
        <taxon>Eudyptula</taxon>
    </lineage>
</organism>
<gene>
    <name evidence="2" type="ORF">FQV19_0012654</name>
</gene>
<feature type="compositionally biased region" description="Basic residues" evidence="1">
    <location>
        <begin position="117"/>
        <end position="134"/>
    </location>
</feature>